<dbReference type="RefSeq" id="WP_180494030.1">
    <property type="nucleotide sequence ID" value="NZ_JACCKS010000025.1"/>
</dbReference>
<organism evidence="2 3">
    <name type="scientific">Eubacterium callanderi</name>
    <dbReference type="NCBI Taxonomy" id="53442"/>
    <lineage>
        <taxon>Bacteria</taxon>
        <taxon>Bacillati</taxon>
        <taxon>Bacillota</taxon>
        <taxon>Clostridia</taxon>
        <taxon>Eubacteriales</taxon>
        <taxon>Eubacteriaceae</taxon>
        <taxon>Eubacterium</taxon>
    </lineage>
</organism>
<evidence type="ECO:0000313" key="2">
    <source>
        <dbReference type="EMBL" id="NZA39772.1"/>
    </source>
</evidence>
<accession>A0A853JSZ8</accession>
<gene>
    <name evidence="2" type="ORF">H0N91_16960</name>
</gene>
<evidence type="ECO:0000313" key="3">
    <source>
        <dbReference type="Proteomes" id="UP000586254"/>
    </source>
</evidence>
<dbReference type="EMBL" id="JACCKS010000025">
    <property type="protein sequence ID" value="NZA39772.1"/>
    <property type="molecule type" value="Genomic_DNA"/>
</dbReference>
<feature type="compositionally biased region" description="Basic and acidic residues" evidence="1">
    <location>
        <begin position="1"/>
        <end position="12"/>
    </location>
</feature>
<name>A0A853JSZ8_9FIRM</name>
<proteinExistence type="predicted"/>
<protein>
    <submittedName>
        <fullName evidence="2">Uncharacterized protein</fullName>
    </submittedName>
</protein>
<sequence>MSDLYDLFKPKEPPAPQAFDKEAWAEKKKAEKSKCYAMIDASLERIGQDPELFESYLKVQSKFDLYSPRNVLLIQAQKPFATKLADSNTWKEQGIMVKKFEYKNPVMILEPGNQYERPDGSIGQSYNVKKLYDISQTMARIPPQETGRIDDRLLISALITGAPVPVKPIDPQNGMASATFDPEGKCILVQRGLSADAMFRGLAREIAKVEILVKQRPVRDLDFTAGAAAYMVCQQSKIEPDRGFMEERPKAFEGLEAREVGEALAAMRDTASDLTSRMAMNIRRQTKQMAAPAKNPEAR</sequence>
<feature type="region of interest" description="Disordered" evidence="1">
    <location>
        <begin position="1"/>
        <end position="20"/>
    </location>
</feature>
<dbReference type="AlphaFoldDB" id="A0A853JSZ8"/>
<evidence type="ECO:0000256" key="1">
    <source>
        <dbReference type="SAM" id="MobiDB-lite"/>
    </source>
</evidence>
<dbReference type="Proteomes" id="UP000586254">
    <property type="component" value="Unassembled WGS sequence"/>
</dbReference>
<comment type="caution">
    <text evidence="2">The sequence shown here is derived from an EMBL/GenBank/DDBJ whole genome shotgun (WGS) entry which is preliminary data.</text>
</comment>
<reference evidence="2 3" key="1">
    <citation type="submission" date="2020-07" db="EMBL/GenBank/DDBJ databases">
        <title>Organ Donor 1.</title>
        <authorList>
            <person name="Marsh A.J."/>
            <person name="Azcarate-Peril M.A."/>
        </authorList>
    </citation>
    <scope>NUCLEOTIDE SEQUENCE [LARGE SCALE GENOMIC DNA]</scope>
    <source>
        <strain evidence="2 3">AMC0717</strain>
    </source>
</reference>